<organism evidence="2">
    <name type="scientific">Streptomyces sp. NBC_00008</name>
    <dbReference type="NCBI Taxonomy" id="2903610"/>
    <lineage>
        <taxon>Bacteria</taxon>
        <taxon>Bacillati</taxon>
        <taxon>Actinomycetota</taxon>
        <taxon>Actinomycetes</taxon>
        <taxon>Kitasatosporales</taxon>
        <taxon>Streptomycetaceae</taxon>
        <taxon>Streptomyces</taxon>
    </lineage>
</organism>
<accession>A0AAU2VXK1</accession>
<dbReference type="InterPro" id="IPR008868">
    <property type="entry name" value="TniB"/>
</dbReference>
<dbReference type="Pfam" id="PF05621">
    <property type="entry name" value="TniB"/>
    <property type="match status" value="1"/>
</dbReference>
<evidence type="ECO:0000313" key="2">
    <source>
        <dbReference type="EMBL" id="WTW71643.1"/>
    </source>
</evidence>
<sequence length="348" mass="39140">MVVGAEQFGMPDKRRMPTTTLPNWRCFVNEDSPEFELFSEAQWRAMADPERDEYDEARVDYHSELIIVETPAIREILHQGRLLTLVNRREISARRGLIVSGPWATGKSTAIKQLGRAHELRVRRRYPDHDRIPVVYVSAPPNGSPRKLATRFAHFLGLPLKSRHNEMDIADAVCEILTEARCDLVLVDEIHNIQMGTSSGKDMSDHLKYFAEHIPATFVYAGINVEREGLFTGVRGKQIAARCVMQHTANFPYGSEWRSMIATMEHALRLHRHDLGSLARQAKYLHARTGGSISSLSHLIRAAAISAIADGSEQITRRLLHTITVDHSTQSDSPRPPRETEDAIGDAA</sequence>
<proteinExistence type="predicted"/>
<feature type="region of interest" description="Disordered" evidence="1">
    <location>
        <begin position="324"/>
        <end position="348"/>
    </location>
</feature>
<gene>
    <name evidence="2" type="ORF">OG398_27005</name>
</gene>
<dbReference type="InterPro" id="IPR027417">
    <property type="entry name" value="P-loop_NTPase"/>
</dbReference>
<protein>
    <submittedName>
        <fullName evidence="2">TniB family NTP-binding protein</fullName>
    </submittedName>
</protein>
<dbReference type="SUPFAM" id="SSF52540">
    <property type="entry name" value="P-loop containing nucleoside triphosphate hydrolases"/>
    <property type="match status" value="1"/>
</dbReference>
<dbReference type="Gene3D" id="3.40.50.300">
    <property type="entry name" value="P-loop containing nucleotide triphosphate hydrolases"/>
    <property type="match status" value="1"/>
</dbReference>
<reference evidence="2" key="1">
    <citation type="submission" date="2022-10" db="EMBL/GenBank/DDBJ databases">
        <title>The complete genomes of actinobacterial strains from the NBC collection.</title>
        <authorList>
            <person name="Joergensen T.S."/>
            <person name="Alvarez Arevalo M."/>
            <person name="Sterndorff E.B."/>
            <person name="Faurdal D."/>
            <person name="Vuksanovic O."/>
            <person name="Mourched A.-S."/>
            <person name="Charusanti P."/>
            <person name="Shaw S."/>
            <person name="Blin K."/>
            <person name="Weber T."/>
        </authorList>
    </citation>
    <scope>NUCLEOTIDE SEQUENCE</scope>
    <source>
        <strain evidence="2">NBC_00008</strain>
    </source>
</reference>
<dbReference type="AlphaFoldDB" id="A0AAU2VXK1"/>
<evidence type="ECO:0000256" key="1">
    <source>
        <dbReference type="SAM" id="MobiDB-lite"/>
    </source>
</evidence>
<dbReference type="EMBL" id="CP108313">
    <property type="protein sequence ID" value="WTW71643.1"/>
    <property type="molecule type" value="Genomic_DNA"/>
</dbReference>
<name>A0AAU2VXK1_9ACTN</name>